<dbReference type="Proteomes" id="UP000036847">
    <property type="component" value="Chromosome"/>
</dbReference>
<reference evidence="3" key="1">
    <citation type="book" date="2014" name="THE 24TH EUROPEAN CONGRESS OF CLINICAL MICROBIOLOGY AND INFECTIOUS DISEASES" publisher="ECCMID 2014" city="Barcelona, Spain">
        <title>Identification of resistance genes in three multidrug-resistant Bacteroides fragilis isolates by whole genome sequencing.</title>
        <editorList>
            <person name="Unknown"/>
            <person name="A."/>
        </editorList>
        <authorList>
            <person name="Sydenham T.V."/>
            <person name="Hasman H."/>
            <person name="Wang M."/>
            <person name="Soki J."/>
            <person name="Nagy E."/>
            <person name="Justesen U.S."/>
        </authorList>
    </citation>
    <scope>NUCLEOTIDE SEQUENCE</scope>
    <source>
        <strain evidence="3">DCMSKEJBY0001B</strain>
    </source>
</reference>
<dbReference type="GeneID" id="99669997"/>
<protein>
    <recommendedName>
        <fullName evidence="1">Transposase DDE domain-containing protein</fullName>
    </recommendedName>
</protein>
<organism evidence="4 7">
    <name type="scientific">Bacteroides fragilis</name>
    <dbReference type="NCBI Taxonomy" id="817"/>
    <lineage>
        <taxon>Bacteria</taxon>
        <taxon>Pseudomonadati</taxon>
        <taxon>Bacteroidota</taxon>
        <taxon>Bacteroidia</taxon>
        <taxon>Bacteroidales</taxon>
        <taxon>Bacteroidaceae</taxon>
        <taxon>Bacteroides</taxon>
    </lineage>
</organism>
<evidence type="ECO:0000313" key="7">
    <source>
        <dbReference type="Proteomes" id="UP000266644"/>
    </source>
</evidence>
<evidence type="ECO:0000313" key="3">
    <source>
        <dbReference type="EMBL" id="QCQ44505.1"/>
    </source>
</evidence>
<dbReference type="RefSeq" id="WP_080594398.1">
    <property type="nucleotide sequence ID" value="NZ_CABJEQ010000022.1"/>
</dbReference>
<dbReference type="EMBL" id="CP036553">
    <property type="protein sequence ID" value="QCQ35623.1"/>
    <property type="molecule type" value="Genomic_DNA"/>
</dbReference>
<evidence type="ECO:0000313" key="6">
    <source>
        <dbReference type="Proteomes" id="UP000036847"/>
    </source>
</evidence>
<dbReference type="InterPro" id="IPR025668">
    <property type="entry name" value="Tnp_DDE_dom"/>
</dbReference>
<dbReference type="Pfam" id="PF13612">
    <property type="entry name" value="DDE_Tnp_1_3"/>
    <property type="match status" value="1"/>
</dbReference>
<accession>A0A396BTQ0</accession>
<evidence type="ECO:0000313" key="4">
    <source>
        <dbReference type="EMBL" id="RHH10029.1"/>
    </source>
</evidence>
<evidence type="ECO:0000313" key="5">
    <source>
        <dbReference type="Proteomes" id="UP000028294"/>
    </source>
</evidence>
<gene>
    <name evidence="4" type="ORF">DW228_13165</name>
    <name evidence="3" type="ORF">EC80_006395</name>
    <name evidence="2" type="ORF">IA74_005660</name>
</gene>
<sequence length="71" mass="8209">MSIHDRILLKKKSITETINDELKNIVQIGHSKHKLFKSCCKSTEQHCCILFLSPKLIVNIERDVNNSITIF</sequence>
<dbReference type="EMBL" id="QRJE01000020">
    <property type="protein sequence ID" value="RHH10029.1"/>
    <property type="molecule type" value="Genomic_DNA"/>
</dbReference>
<dbReference type="AlphaFoldDB" id="A0A396BTQ0"/>
<evidence type="ECO:0000259" key="1">
    <source>
        <dbReference type="Pfam" id="PF13612"/>
    </source>
</evidence>
<name>A0A396BTQ0_BACFG</name>
<evidence type="ECO:0000313" key="2">
    <source>
        <dbReference type="EMBL" id="QCQ35623.1"/>
    </source>
</evidence>
<dbReference type="OrthoDB" id="706456at2"/>
<dbReference type="Proteomes" id="UP000266644">
    <property type="component" value="Unassembled WGS sequence"/>
</dbReference>
<feature type="domain" description="Transposase DDE" evidence="1">
    <location>
        <begin position="1"/>
        <end position="34"/>
    </location>
</feature>
<proteinExistence type="predicted"/>
<reference evidence="4 7" key="2">
    <citation type="submission" date="2018-08" db="EMBL/GenBank/DDBJ databases">
        <title>A genome reference for cultivated species of the human gut microbiota.</title>
        <authorList>
            <person name="Zou Y."/>
            <person name="Xue W."/>
            <person name="Luo G."/>
        </authorList>
    </citation>
    <scope>NUCLEOTIDE SEQUENCE [LARGE SCALE GENOMIC DNA]</scope>
    <source>
        <strain evidence="4 7">AM18-6</strain>
    </source>
</reference>
<dbReference type="EMBL" id="CP036546">
    <property type="protein sequence ID" value="QCQ44505.1"/>
    <property type="molecule type" value="Genomic_DNA"/>
</dbReference>
<reference evidence="5 6" key="3">
    <citation type="submission" date="2019-03" db="EMBL/GenBank/DDBJ databases">
        <title>Complete genome assembly of MDR B. fragilis.</title>
        <authorList>
            <person name="Sydenham T.V."/>
            <person name="Hasman H."/>
            <person name="Justesen U.S."/>
        </authorList>
    </citation>
    <scope>NUCLEOTIDE SEQUENCE [LARGE SCALE GENOMIC DNA]</scope>
    <source>
        <strain evidence="2 5">DCMOUH0067B</strain>
        <strain evidence="3 6">DCMSKEJBY0001B</strain>
    </source>
</reference>
<dbReference type="Proteomes" id="UP000028294">
    <property type="component" value="Chromosome"/>
</dbReference>